<dbReference type="SUPFAM" id="SSF53335">
    <property type="entry name" value="S-adenosyl-L-methionine-dependent methyltransferases"/>
    <property type="match status" value="1"/>
</dbReference>
<dbReference type="InterPro" id="IPR029063">
    <property type="entry name" value="SAM-dependent_MTases_sf"/>
</dbReference>
<dbReference type="PANTHER" id="PTHR35276">
    <property type="entry name" value="S-ADENOSYL-L-METHIONINE-DEPENDENT METHYLTRANSFERASES SUPERFAMILY PROTEIN"/>
    <property type="match status" value="1"/>
</dbReference>
<name>A0A926DFX3_9FIRM</name>
<dbReference type="AlphaFoldDB" id="A0A926DFX3"/>
<dbReference type="GO" id="GO:0032259">
    <property type="term" value="P:methylation"/>
    <property type="evidence" value="ECO:0007669"/>
    <property type="project" value="UniProtKB-KW"/>
</dbReference>
<dbReference type="InterPro" id="IPR010719">
    <property type="entry name" value="MnmM_MeTrfase"/>
</dbReference>
<evidence type="ECO:0000313" key="2">
    <source>
        <dbReference type="Proteomes" id="UP000620366"/>
    </source>
</evidence>
<sequence>MVRRSGVYVDATAGRGRDTELLCRLAGEAGVVYAFDIQREAVTATRARLEQAGLLPRARLIHGGHERMADHVPSAHGVVFNFGFLPGGDHSVFTRAETSLAALDAAAALLEPGGFLALTLYSGGPNGYAERDAVLSWLEALDQRRFTALVCRFANRKNDPPLFAAVEKHP</sequence>
<dbReference type="GO" id="GO:0008168">
    <property type="term" value="F:methyltransferase activity"/>
    <property type="evidence" value="ECO:0007669"/>
    <property type="project" value="UniProtKB-KW"/>
</dbReference>
<dbReference type="Gene3D" id="3.40.50.150">
    <property type="entry name" value="Vaccinia Virus protein VP39"/>
    <property type="match status" value="1"/>
</dbReference>
<evidence type="ECO:0000313" key="1">
    <source>
        <dbReference type="EMBL" id="MBC8536295.1"/>
    </source>
</evidence>
<keyword evidence="1" id="KW-0489">Methyltransferase</keyword>
<gene>
    <name evidence="1" type="ORF">H8695_06255</name>
</gene>
<dbReference type="Proteomes" id="UP000620366">
    <property type="component" value="Unassembled WGS sequence"/>
</dbReference>
<accession>A0A926DFX3</accession>
<dbReference type="EMBL" id="JACRSP010000002">
    <property type="protein sequence ID" value="MBC8536295.1"/>
    <property type="molecule type" value="Genomic_DNA"/>
</dbReference>
<comment type="caution">
    <text evidence="1">The sequence shown here is derived from an EMBL/GenBank/DDBJ whole genome shotgun (WGS) entry which is preliminary data.</text>
</comment>
<dbReference type="PANTHER" id="PTHR35276:SF1">
    <property type="entry name" value="TRNA (MNM(5)S(2)U34)-METHYLTRANSFERASE, CHLOROPLASTIC"/>
    <property type="match status" value="1"/>
</dbReference>
<dbReference type="Pfam" id="PF06962">
    <property type="entry name" value="rRNA_methylase"/>
    <property type="match status" value="1"/>
</dbReference>
<proteinExistence type="predicted"/>
<reference evidence="1" key="1">
    <citation type="submission" date="2020-08" db="EMBL/GenBank/DDBJ databases">
        <title>Genome public.</title>
        <authorList>
            <person name="Liu C."/>
            <person name="Sun Q."/>
        </authorList>
    </citation>
    <scope>NUCLEOTIDE SEQUENCE</scope>
    <source>
        <strain evidence="1">BX7</strain>
    </source>
</reference>
<organism evidence="1 2">
    <name type="scientific">Feifania hominis</name>
    <dbReference type="NCBI Taxonomy" id="2763660"/>
    <lineage>
        <taxon>Bacteria</taxon>
        <taxon>Bacillati</taxon>
        <taxon>Bacillota</taxon>
        <taxon>Clostridia</taxon>
        <taxon>Eubacteriales</taxon>
        <taxon>Feifaniaceae</taxon>
        <taxon>Feifania</taxon>
    </lineage>
</organism>
<keyword evidence="1" id="KW-0808">Transferase</keyword>
<keyword evidence="2" id="KW-1185">Reference proteome</keyword>
<protein>
    <submittedName>
        <fullName evidence="1">Class I SAM-dependent methyltransferase</fullName>
    </submittedName>
</protein>